<dbReference type="AlphaFoldDB" id="A0A9P0I0B5"/>
<evidence type="ECO:0000256" key="1">
    <source>
        <dbReference type="SAM" id="Phobius"/>
    </source>
</evidence>
<reference evidence="2" key="1">
    <citation type="submission" date="2022-02" db="EMBL/GenBank/DDBJ databases">
        <authorList>
            <person name="King R."/>
        </authorList>
    </citation>
    <scope>NUCLEOTIDE SEQUENCE</scope>
</reference>
<keyword evidence="1" id="KW-0812">Transmembrane</keyword>
<organism evidence="2 3">
    <name type="scientific">Spodoptera littoralis</name>
    <name type="common">Egyptian cotton leafworm</name>
    <dbReference type="NCBI Taxonomy" id="7109"/>
    <lineage>
        <taxon>Eukaryota</taxon>
        <taxon>Metazoa</taxon>
        <taxon>Ecdysozoa</taxon>
        <taxon>Arthropoda</taxon>
        <taxon>Hexapoda</taxon>
        <taxon>Insecta</taxon>
        <taxon>Pterygota</taxon>
        <taxon>Neoptera</taxon>
        <taxon>Endopterygota</taxon>
        <taxon>Lepidoptera</taxon>
        <taxon>Glossata</taxon>
        <taxon>Ditrysia</taxon>
        <taxon>Noctuoidea</taxon>
        <taxon>Noctuidae</taxon>
        <taxon>Amphipyrinae</taxon>
        <taxon>Spodoptera</taxon>
    </lineage>
</organism>
<proteinExistence type="predicted"/>
<dbReference type="Proteomes" id="UP001153321">
    <property type="component" value="Chromosome 14"/>
</dbReference>
<keyword evidence="3" id="KW-1185">Reference proteome</keyword>
<keyword evidence="1" id="KW-0472">Membrane</keyword>
<dbReference type="EMBL" id="LR824545">
    <property type="protein sequence ID" value="CAH1637073.1"/>
    <property type="molecule type" value="Genomic_DNA"/>
</dbReference>
<keyword evidence="1" id="KW-1133">Transmembrane helix</keyword>
<sequence>MGKAKNFYIHSLFKLSKPSRRFKALGLVHKTAMRRRIAVLCTSLYLYKFILVLLRSQCRTTLTLFF</sequence>
<protein>
    <submittedName>
        <fullName evidence="2">Uncharacterized protein</fullName>
    </submittedName>
</protein>
<evidence type="ECO:0000313" key="3">
    <source>
        <dbReference type="Proteomes" id="UP001153321"/>
    </source>
</evidence>
<name>A0A9P0I0B5_SPOLI</name>
<accession>A0A9P0I0B5</accession>
<feature type="transmembrane region" description="Helical" evidence="1">
    <location>
        <begin position="37"/>
        <end position="54"/>
    </location>
</feature>
<evidence type="ECO:0000313" key="2">
    <source>
        <dbReference type="EMBL" id="CAH1637073.1"/>
    </source>
</evidence>
<gene>
    <name evidence="2" type="ORF">SPLIT_LOCUS2434</name>
</gene>